<dbReference type="GO" id="GO:0003723">
    <property type="term" value="F:RNA binding"/>
    <property type="evidence" value="ECO:0007669"/>
    <property type="project" value="InterPro"/>
</dbReference>
<dbReference type="PROSITE" id="PS51447">
    <property type="entry name" value="FDX_ACB"/>
    <property type="match status" value="1"/>
</dbReference>
<dbReference type="GO" id="GO:0009328">
    <property type="term" value="C:phenylalanine-tRNA ligase complex"/>
    <property type="evidence" value="ECO:0007669"/>
    <property type="project" value="TreeGrafter"/>
</dbReference>
<evidence type="ECO:0000256" key="3">
    <source>
        <dbReference type="ARBA" id="ARBA00022598"/>
    </source>
</evidence>
<dbReference type="SUPFAM" id="SSF55681">
    <property type="entry name" value="Class II aaRS and biotin synthetases"/>
    <property type="match status" value="1"/>
</dbReference>
<evidence type="ECO:0000256" key="9">
    <source>
        <dbReference type="ARBA" id="ARBA00023146"/>
    </source>
</evidence>
<dbReference type="InterPro" id="IPR020825">
    <property type="entry name" value="Phe-tRNA_synthase-like_B3/B4"/>
</dbReference>
<protein>
    <recommendedName>
        <fullName evidence="2">phenylalanine--tRNA ligase</fullName>
        <ecNumber evidence="2">6.1.1.20</ecNumber>
    </recommendedName>
</protein>
<evidence type="ECO:0000256" key="7">
    <source>
        <dbReference type="ARBA" id="ARBA00022842"/>
    </source>
</evidence>
<dbReference type="SMART" id="SM00873">
    <property type="entry name" value="B3_4"/>
    <property type="match status" value="1"/>
</dbReference>
<name>A0A1F6VF51_9BACT</name>
<comment type="caution">
    <text evidence="12">The sequence shown here is derived from an EMBL/GenBank/DDBJ whole genome shotgun (WGS) entry which is preliminary data.</text>
</comment>
<dbReference type="EC" id="6.1.1.20" evidence="2"/>
<keyword evidence="3" id="KW-0436">Ligase</keyword>
<keyword evidence="8" id="KW-0648">Protein biosynthesis</keyword>
<keyword evidence="5" id="KW-0547">Nucleotide-binding</keyword>
<dbReference type="SMART" id="SM00874">
    <property type="entry name" value="B5"/>
    <property type="match status" value="1"/>
</dbReference>
<dbReference type="PANTHER" id="PTHR10947">
    <property type="entry name" value="PHENYLALANYL-TRNA SYNTHETASE BETA CHAIN AND LEUCINE-RICH REPEAT-CONTAINING PROTEIN 47"/>
    <property type="match status" value="1"/>
</dbReference>
<evidence type="ECO:0000313" key="12">
    <source>
        <dbReference type="EMBL" id="OGI68281.1"/>
    </source>
</evidence>
<dbReference type="InterPro" id="IPR045864">
    <property type="entry name" value="aa-tRNA-synth_II/BPL/LPL"/>
</dbReference>
<dbReference type="SUPFAM" id="SSF56037">
    <property type="entry name" value="PheT/TilS domain"/>
    <property type="match status" value="1"/>
</dbReference>
<organism evidence="12 13">
    <name type="scientific">Candidatus Nomurabacteria bacterium RIFCSPHIGHO2_01_FULL_42_15</name>
    <dbReference type="NCBI Taxonomy" id="1801742"/>
    <lineage>
        <taxon>Bacteria</taxon>
        <taxon>Candidatus Nomuraibacteriota</taxon>
    </lineage>
</organism>
<dbReference type="Pfam" id="PF03483">
    <property type="entry name" value="B3_4"/>
    <property type="match status" value="1"/>
</dbReference>
<dbReference type="Gene3D" id="3.30.56.10">
    <property type="match status" value="2"/>
</dbReference>
<dbReference type="InterPro" id="IPR005146">
    <property type="entry name" value="B3/B4_tRNA-bd"/>
</dbReference>
<dbReference type="InterPro" id="IPR009061">
    <property type="entry name" value="DNA-bd_dom_put_sf"/>
</dbReference>
<evidence type="ECO:0000256" key="1">
    <source>
        <dbReference type="ARBA" id="ARBA00001946"/>
    </source>
</evidence>
<dbReference type="SMART" id="SM00896">
    <property type="entry name" value="FDX-ACB"/>
    <property type="match status" value="1"/>
</dbReference>
<evidence type="ECO:0000259" key="10">
    <source>
        <dbReference type="PROSITE" id="PS51447"/>
    </source>
</evidence>
<dbReference type="InterPro" id="IPR005147">
    <property type="entry name" value="tRNA_synthase_B5-dom"/>
</dbReference>
<dbReference type="InterPro" id="IPR036690">
    <property type="entry name" value="Fdx_antiC-bd_sf"/>
</dbReference>
<comment type="cofactor">
    <cofactor evidence="1">
        <name>Mg(2+)</name>
        <dbReference type="ChEBI" id="CHEBI:18420"/>
    </cofactor>
</comment>
<dbReference type="GO" id="GO:0006432">
    <property type="term" value="P:phenylalanyl-tRNA aminoacylation"/>
    <property type="evidence" value="ECO:0007669"/>
    <property type="project" value="InterPro"/>
</dbReference>
<dbReference type="Gene3D" id="3.30.70.380">
    <property type="entry name" value="Ferrodoxin-fold anticodon-binding domain"/>
    <property type="match status" value="1"/>
</dbReference>
<reference evidence="12 13" key="1">
    <citation type="journal article" date="2016" name="Nat. Commun.">
        <title>Thousands of microbial genomes shed light on interconnected biogeochemical processes in an aquifer system.</title>
        <authorList>
            <person name="Anantharaman K."/>
            <person name="Brown C.T."/>
            <person name="Hug L.A."/>
            <person name="Sharon I."/>
            <person name="Castelle C.J."/>
            <person name="Probst A.J."/>
            <person name="Thomas B.C."/>
            <person name="Singh A."/>
            <person name="Wilkins M.J."/>
            <person name="Karaoz U."/>
            <person name="Brodie E.L."/>
            <person name="Williams K.H."/>
            <person name="Hubbard S.S."/>
            <person name="Banfield J.F."/>
        </authorList>
    </citation>
    <scope>NUCLEOTIDE SEQUENCE [LARGE SCALE GENOMIC DNA]</scope>
</reference>
<dbReference type="InterPro" id="IPR041616">
    <property type="entry name" value="PheRS_beta_core"/>
</dbReference>
<accession>A0A1F6VF51</accession>
<dbReference type="GO" id="GO:0004826">
    <property type="term" value="F:phenylalanine-tRNA ligase activity"/>
    <property type="evidence" value="ECO:0007669"/>
    <property type="project" value="UniProtKB-EC"/>
</dbReference>
<dbReference type="InterPro" id="IPR045060">
    <property type="entry name" value="Phe-tRNA-ligase_IIc_bsu"/>
</dbReference>
<dbReference type="GO" id="GO:0005524">
    <property type="term" value="F:ATP binding"/>
    <property type="evidence" value="ECO:0007669"/>
    <property type="project" value="UniProtKB-KW"/>
</dbReference>
<dbReference type="Pfam" id="PF03147">
    <property type="entry name" value="FDX-ACB"/>
    <property type="match status" value="1"/>
</dbReference>
<keyword evidence="4" id="KW-0479">Metal-binding</keyword>
<sequence length="615" mass="69374">MKISYNWLKWYIPEAPTAEKLVDIFNYHLCEVETLTPILGEEGVGGGDYVLDLKILPNRAHDLLSHQGLARELASLLNIPYVDPTPKYKIPTSAKATAGKPELKIYVKTSLCRRYMGRIVRNIKVGPSPQWVVDHLESIGQRSINNMVDAANIVMYDCGQPTHVFDLDKVKNEIIIRDAKDGEDLTTLDNKAVKLKNSNVVIADSKNALAIAGIKGGKIAEVGNNTKNIILEVANFDPTSVRKTAQALNIFTDARKRFENDLSPELASYAMLELSALIFEMCPEAVFEDVVDVYPNSQEGGFIRKLSFSTDRISKILGLKVSDKEIEDILKRYVINYVIKENKFEITIPPMRLDLVIEEDMAEEIGRILGYDKVKGNIPKINFKPKQNETYSKITSARNKLLADGYSEVMTYSFCDKGEIEVQNSASDKKFLRTNLTDGLKESIKLNRLNAPFLGIEQVKVFEIGTMFKKSGEEMHVAYGDKKGIKEEKLEEFSEKLEKNSLTFLQPSAGTFRPKNSSPAFRMWSLFPFIARDIAVFVPENVKSSKVLKIIKDNAGDMVVRGPELFDEFKKEGKVSYAFRIVFQSYDRTLTDGEVNEIMNKITDKIKANNGWQAR</sequence>
<keyword evidence="7" id="KW-0460">Magnesium</keyword>
<dbReference type="SUPFAM" id="SSF54991">
    <property type="entry name" value="Anticodon-binding domain of PheRS"/>
    <property type="match status" value="1"/>
</dbReference>
<dbReference type="Proteomes" id="UP000178235">
    <property type="component" value="Unassembled WGS sequence"/>
</dbReference>
<feature type="domain" description="B5" evidence="11">
    <location>
        <begin position="301"/>
        <end position="376"/>
    </location>
</feature>
<evidence type="ECO:0000256" key="5">
    <source>
        <dbReference type="ARBA" id="ARBA00022741"/>
    </source>
</evidence>
<dbReference type="EMBL" id="MFTS01000004">
    <property type="protein sequence ID" value="OGI68281.1"/>
    <property type="molecule type" value="Genomic_DNA"/>
</dbReference>
<dbReference type="AlphaFoldDB" id="A0A1F6VF51"/>
<dbReference type="InterPro" id="IPR005121">
    <property type="entry name" value="Fdx_antiC-bd"/>
</dbReference>
<dbReference type="Pfam" id="PF03484">
    <property type="entry name" value="B5"/>
    <property type="match status" value="1"/>
</dbReference>
<evidence type="ECO:0000256" key="6">
    <source>
        <dbReference type="ARBA" id="ARBA00022840"/>
    </source>
</evidence>
<dbReference type="PROSITE" id="PS51483">
    <property type="entry name" value="B5"/>
    <property type="match status" value="1"/>
</dbReference>
<dbReference type="Gene3D" id="3.30.930.10">
    <property type="entry name" value="Bira Bifunctional Protein, Domain 2"/>
    <property type="match status" value="1"/>
</dbReference>
<gene>
    <name evidence="12" type="ORF">A2738_02360</name>
</gene>
<dbReference type="Pfam" id="PF17759">
    <property type="entry name" value="tRNA_synthFbeta"/>
    <property type="match status" value="1"/>
</dbReference>
<keyword evidence="9" id="KW-0030">Aminoacyl-tRNA synthetase</keyword>
<feature type="domain" description="FDX-ACB" evidence="10">
    <location>
        <begin position="525"/>
        <end position="615"/>
    </location>
</feature>
<evidence type="ECO:0000256" key="4">
    <source>
        <dbReference type="ARBA" id="ARBA00022723"/>
    </source>
</evidence>
<evidence type="ECO:0000313" key="13">
    <source>
        <dbReference type="Proteomes" id="UP000178235"/>
    </source>
</evidence>
<dbReference type="PANTHER" id="PTHR10947:SF0">
    <property type="entry name" value="PHENYLALANINE--TRNA LIGASE BETA SUBUNIT"/>
    <property type="match status" value="1"/>
</dbReference>
<proteinExistence type="predicted"/>
<keyword evidence="6" id="KW-0067">ATP-binding</keyword>
<evidence type="ECO:0000256" key="2">
    <source>
        <dbReference type="ARBA" id="ARBA00012814"/>
    </source>
</evidence>
<dbReference type="GO" id="GO:0000287">
    <property type="term" value="F:magnesium ion binding"/>
    <property type="evidence" value="ECO:0007669"/>
    <property type="project" value="InterPro"/>
</dbReference>
<evidence type="ECO:0000256" key="8">
    <source>
        <dbReference type="ARBA" id="ARBA00022917"/>
    </source>
</evidence>
<dbReference type="Gene3D" id="3.50.40.10">
    <property type="entry name" value="Phenylalanyl-trna Synthetase, Chain B, domain 3"/>
    <property type="match status" value="1"/>
</dbReference>
<evidence type="ECO:0000259" key="11">
    <source>
        <dbReference type="PROSITE" id="PS51483"/>
    </source>
</evidence>
<dbReference type="SUPFAM" id="SSF46955">
    <property type="entry name" value="Putative DNA-binding domain"/>
    <property type="match status" value="2"/>
</dbReference>